<dbReference type="EMBL" id="JAVRHQ010000019">
    <property type="protein sequence ID" value="MDT0643961.1"/>
    <property type="molecule type" value="Genomic_DNA"/>
</dbReference>
<accession>A0ABU3CCB6</accession>
<protein>
    <submittedName>
        <fullName evidence="2">Helix-turn-helix transcriptional regulator</fullName>
    </submittedName>
</protein>
<keyword evidence="3" id="KW-1185">Reference proteome</keyword>
<dbReference type="Gene3D" id="1.10.260.40">
    <property type="entry name" value="lambda repressor-like DNA-binding domains"/>
    <property type="match status" value="1"/>
</dbReference>
<gene>
    <name evidence="2" type="ORF">RM553_14075</name>
</gene>
<dbReference type="RefSeq" id="WP_311535581.1">
    <property type="nucleotide sequence ID" value="NZ_JAVRHQ010000019.1"/>
</dbReference>
<proteinExistence type="predicted"/>
<feature type="domain" description="HTH cro/C1-type" evidence="1">
    <location>
        <begin position="14"/>
        <end position="67"/>
    </location>
</feature>
<dbReference type="Proteomes" id="UP001262889">
    <property type="component" value="Unassembled WGS sequence"/>
</dbReference>
<dbReference type="InterPro" id="IPR001387">
    <property type="entry name" value="Cro/C1-type_HTH"/>
</dbReference>
<organism evidence="2 3">
    <name type="scientific">Autumnicola tepida</name>
    <dbReference type="NCBI Taxonomy" id="3075595"/>
    <lineage>
        <taxon>Bacteria</taxon>
        <taxon>Pseudomonadati</taxon>
        <taxon>Bacteroidota</taxon>
        <taxon>Flavobacteriia</taxon>
        <taxon>Flavobacteriales</taxon>
        <taxon>Flavobacteriaceae</taxon>
        <taxon>Autumnicola</taxon>
    </lineage>
</organism>
<comment type="caution">
    <text evidence="2">The sequence shown here is derived from an EMBL/GenBank/DDBJ whole genome shotgun (WGS) entry which is preliminary data.</text>
</comment>
<evidence type="ECO:0000313" key="2">
    <source>
        <dbReference type="EMBL" id="MDT0643961.1"/>
    </source>
</evidence>
<dbReference type="PROSITE" id="PS50943">
    <property type="entry name" value="HTH_CROC1"/>
    <property type="match status" value="1"/>
</dbReference>
<evidence type="ECO:0000313" key="3">
    <source>
        <dbReference type="Proteomes" id="UP001262889"/>
    </source>
</evidence>
<dbReference type="SMART" id="SM00530">
    <property type="entry name" value="HTH_XRE"/>
    <property type="match status" value="1"/>
</dbReference>
<dbReference type="CDD" id="cd00093">
    <property type="entry name" value="HTH_XRE"/>
    <property type="match status" value="1"/>
</dbReference>
<dbReference type="SUPFAM" id="SSF47413">
    <property type="entry name" value="lambda repressor-like DNA-binding domains"/>
    <property type="match status" value="1"/>
</dbReference>
<dbReference type="Pfam" id="PF01381">
    <property type="entry name" value="HTH_3"/>
    <property type="match status" value="1"/>
</dbReference>
<reference evidence="2 3" key="1">
    <citation type="submission" date="2023-09" db="EMBL/GenBank/DDBJ databases">
        <authorList>
            <person name="Rey-Velasco X."/>
        </authorList>
    </citation>
    <scope>NUCLEOTIDE SEQUENCE [LARGE SCALE GENOMIC DNA]</scope>
    <source>
        <strain evidence="2 3">F363</strain>
    </source>
</reference>
<name>A0ABU3CCB6_9FLAO</name>
<dbReference type="InterPro" id="IPR010982">
    <property type="entry name" value="Lambda_DNA-bd_dom_sf"/>
</dbReference>
<sequence>MTTTTKSNHIGRKIARIRELRGMKQETLAEELGISQQSVSILEKSEILEDEKLERVAKVLGVTKEAIQNFSEDSVFNYFNNFHDNSAFNTHCTFNPLDKLVEAYEENKKLYERLVQAEKDKNDFLKTFLQNK</sequence>
<evidence type="ECO:0000259" key="1">
    <source>
        <dbReference type="PROSITE" id="PS50943"/>
    </source>
</evidence>